<proteinExistence type="predicted"/>
<gene>
    <name evidence="1" type="ORF">DEB45_15850</name>
</gene>
<protein>
    <submittedName>
        <fullName evidence="1">Uncharacterized protein</fullName>
    </submittedName>
</protein>
<dbReference type="EMBL" id="DONK01000247">
    <property type="protein sequence ID" value="HBU52725.1"/>
    <property type="molecule type" value="Genomic_DNA"/>
</dbReference>
<accession>A0A358E430</accession>
<evidence type="ECO:0000313" key="2">
    <source>
        <dbReference type="Proteomes" id="UP000264779"/>
    </source>
</evidence>
<reference evidence="1 2" key="1">
    <citation type="journal article" date="2018" name="Nat. Biotechnol.">
        <title>A standardized bacterial taxonomy based on genome phylogeny substantially revises the tree of life.</title>
        <authorList>
            <person name="Parks D.H."/>
            <person name="Chuvochina M."/>
            <person name="Waite D.W."/>
            <person name="Rinke C."/>
            <person name="Skarshewski A."/>
            <person name="Chaumeil P.A."/>
            <person name="Hugenholtz P."/>
        </authorList>
    </citation>
    <scope>NUCLEOTIDE SEQUENCE [LARGE SCALE GENOMIC DNA]</scope>
    <source>
        <strain evidence="1">UBA11621</strain>
    </source>
</reference>
<dbReference type="Proteomes" id="UP000264779">
    <property type="component" value="Unassembled WGS sequence"/>
</dbReference>
<name>A0A358E430_9ALTE</name>
<organism evidence="1 2">
    <name type="scientific">Alteromonas australica</name>
    <dbReference type="NCBI Taxonomy" id="589873"/>
    <lineage>
        <taxon>Bacteria</taxon>
        <taxon>Pseudomonadati</taxon>
        <taxon>Pseudomonadota</taxon>
        <taxon>Gammaproteobacteria</taxon>
        <taxon>Alteromonadales</taxon>
        <taxon>Alteromonadaceae</taxon>
        <taxon>Alteromonas/Salinimonas group</taxon>
        <taxon>Alteromonas</taxon>
    </lineage>
</organism>
<sequence>MTKTKLRYRSCSQISADIEEAFKRKFFTLAECVEAFDSRYKTEITKGEKSPMNKDFISRAKNNGFKVVSPRVLDLCELLDVNPYEVSAKTINKNQVEDPFEHLKKEFEKVEKIVRKRPDLEKKVKTILRSIADIASVQGV</sequence>
<comment type="caution">
    <text evidence="1">The sequence shown here is derived from an EMBL/GenBank/DDBJ whole genome shotgun (WGS) entry which is preliminary data.</text>
</comment>
<dbReference type="AlphaFoldDB" id="A0A358E430"/>
<evidence type="ECO:0000313" key="1">
    <source>
        <dbReference type="EMBL" id="HBU52725.1"/>
    </source>
</evidence>